<gene>
    <name evidence="2" type="ORF">C5471_20800</name>
</gene>
<organism evidence="2 3">
    <name type="scientific">Photorhabdus tasmaniensis</name>
    <dbReference type="NCBI Taxonomy" id="1004159"/>
    <lineage>
        <taxon>Bacteria</taxon>
        <taxon>Pseudomonadati</taxon>
        <taxon>Pseudomonadota</taxon>
        <taxon>Gammaproteobacteria</taxon>
        <taxon>Enterobacterales</taxon>
        <taxon>Morganellaceae</taxon>
        <taxon>Photorhabdus</taxon>
    </lineage>
</organism>
<keyword evidence="1" id="KW-1133">Transmembrane helix</keyword>
<evidence type="ECO:0000313" key="2">
    <source>
        <dbReference type="EMBL" id="NHB90008.1"/>
    </source>
</evidence>
<evidence type="ECO:0000256" key="1">
    <source>
        <dbReference type="SAM" id="Phobius"/>
    </source>
</evidence>
<comment type="caution">
    <text evidence="2">The sequence shown here is derived from an EMBL/GenBank/DDBJ whole genome shotgun (WGS) entry which is preliminary data.</text>
</comment>
<keyword evidence="1" id="KW-0472">Membrane</keyword>
<reference evidence="2 3" key="1">
    <citation type="submission" date="2018-02" db="EMBL/GenBank/DDBJ databases">
        <authorList>
            <person name="Machado R.A."/>
        </authorList>
    </citation>
    <scope>NUCLEOTIDE SEQUENCE [LARGE SCALE GENOMIC DNA]</scope>
    <source>
        <strain evidence="2 3">T327</strain>
    </source>
</reference>
<evidence type="ECO:0000313" key="3">
    <source>
        <dbReference type="Proteomes" id="UP000697802"/>
    </source>
</evidence>
<protein>
    <recommendedName>
        <fullName evidence="4">SMODS and SLOG-associating 2TM effector domain-containing protein</fullName>
    </recommendedName>
</protein>
<sequence>MTPYYDMHEAIEGKVFEEFHKLYPPDKNPERINQEAIIKGMREFYYHRMMSTASLLLSGASFSVTIIALLIAIIALYK</sequence>
<name>A0ABX0GP92_9GAMM</name>
<proteinExistence type="predicted"/>
<accession>A0ABX0GP92</accession>
<dbReference type="EMBL" id="PUJU01000064">
    <property type="protein sequence ID" value="NHB90008.1"/>
    <property type="molecule type" value="Genomic_DNA"/>
</dbReference>
<dbReference type="Proteomes" id="UP000697802">
    <property type="component" value="Unassembled WGS sequence"/>
</dbReference>
<feature type="transmembrane region" description="Helical" evidence="1">
    <location>
        <begin position="55"/>
        <end position="77"/>
    </location>
</feature>
<keyword evidence="1" id="KW-0812">Transmembrane</keyword>
<evidence type="ECO:0008006" key="4">
    <source>
        <dbReference type="Google" id="ProtNLM"/>
    </source>
</evidence>
<keyword evidence="3" id="KW-1185">Reference proteome</keyword>